<keyword evidence="3" id="KW-1003">Cell membrane</keyword>
<comment type="caution">
    <text evidence="9">The sequence shown here is derived from an EMBL/GenBank/DDBJ whole genome shotgun (WGS) entry which is preliminary data.</text>
</comment>
<dbReference type="InterPro" id="IPR050171">
    <property type="entry name" value="MFS_Transporters"/>
</dbReference>
<feature type="transmembrane region" description="Helical" evidence="7">
    <location>
        <begin position="311"/>
        <end position="331"/>
    </location>
</feature>
<feature type="transmembrane region" description="Helical" evidence="7">
    <location>
        <begin position="138"/>
        <end position="160"/>
    </location>
</feature>
<keyword evidence="2" id="KW-0813">Transport</keyword>
<feature type="transmembrane region" description="Helical" evidence="7">
    <location>
        <begin position="12"/>
        <end position="36"/>
    </location>
</feature>
<proteinExistence type="predicted"/>
<feature type="transmembrane region" description="Helical" evidence="7">
    <location>
        <begin position="166"/>
        <end position="188"/>
    </location>
</feature>
<feature type="transmembrane region" description="Helical" evidence="7">
    <location>
        <begin position="81"/>
        <end position="98"/>
    </location>
</feature>
<dbReference type="GO" id="GO:0005886">
    <property type="term" value="C:plasma membrane"/>
    <property type="evidence" value="ECO:0007669"/>
    <property type="project" value="UniProtKB-SubCell"/>
</dbReference>
<dbReference type="PANTHER" id="PTHR23517">
    <property type="entry name" value="RESISTANCE PROTEIN MDTM, PUTATIVE-RELATED-RELATED"/>
    <property type="match status" value="1"/>
</dbReference>
<evidence type="ECO:0000256" key="3">
    <source>
        <dbReference type="ARBA" id="ARBA00022475"/>
    </source>
</evidence>
<organism evidence="9">
    <name type="scientific">Ignisphaera aggregans</name>
    <dbReference type="NCBI Taxonomy" id="334771"/>
    <lineage>
        <taxon>Archaea</taxon>
        <taxon>Thermoproteota</taxon>
        <taxon>Thermoprotei</taxon>
        <taxon>Desulfurococcales</taxon>
        <taxon>Desulfurococcaceae</taxon>
        <taxon>Ignisphaera</taxon>
    </lineage>
</organism>
<evidence type="ECO:0000259" key="8">
    <source>
        <dbReference type="PROSITE" id="PS50850"/>
    </source>
</evidence>
<evidence type="ECO:0000256" key="4">
    <source>
        <dbReference type="ARBA" id="ARBA00022692"/>
    </source>
</evidence>
<feature type="transmembrane region" description="Helical" evidence="7">
    <location>
        <begin position="104"/>
        <end position="122"/>
    </location>
</feature>
<dbReference type="EMBL" id="DTAI01000036">
    <property type="protein sequence ID" value="HGN36130.1"/>
    <property type="molecule type" value="Genomic_DNA"/>
</dbReference>
<feature type="transmembrane region" description="Helical" evidence="7">
    <location>
        <begin position="288"/>
        <end position="305"/>
    </location>
</feature>
<evidence type="ECO:0000256" key="1">
    <source>
        <dbReference type="ARBA" id="ARBA00004651"/>
    </source>
</evidence>
<dbReference type="InterPro" id="IPR001958">
    <property type="entry name" value="Tet-R_TetA/multi-R_MdtG-like"/>
</dbReference>
<feature type="domain" description="Major facilitator superfamily (MFS) profile" evidence="8">
    <location>
        <begin position="17"/>
        <end position="402"/>
    </location>
</feature>
<dbReference type="PANTHER" id="PTHR23517:SF3">
    <property type="entry name" value="INTEGRAL MEMBRANE TRANSPORT PROTEIN"/>
    <property type="match status" value="1"/>
</dbReference>
<keyword evidence="5 7" id="KW-1133">Transmembrane helix</keyword>
<evidence type="ECO:0000313" key="9">
    <source>
        <dbReference type="EMBL" id="HGN36130.1"/>
    </source>
</evidence>
<dbReference type="Gene3D" id="1.20.1250.20">
    <property type="entry name" value="MFS general substrate transporter like domains"/>
    <property type="match status" value="1"/>
</dbReference>
<protein>
    <submittedName>
        <fullName evidence="9">MFS transporter</fullName>
    </submittedName>
</protein>
<dbReference type="SUPFAM" id="SSF103473">
    <property type="entry name" value="MFS general substrate transporter"/>
    <property type="match status" value="1"/>
</dbReference>
<feature type="transmembrane region" description="Helical" evidence="7">
    <location>
        <begin position="343"/>
        <end position="368"/>
    </location>
</feature>
<name>A0A7J3I5X6_9CREN</name>
<dbReference type="InterPro" id="IPR020846">
    <property type="entry name" value="MFS_dom"/>
</dbReference>
<comment type="subcellular location">
    <subcellularLocation>
        <location evidence="1">Cell membrane</location>
        <topology evidence="1">Multi-pass membrane protein</topology>
    </subcellularLocation>
</comment>
<gene>
    <name evidence="9" type="ORF">ENT87_01055</name>
</gene>
<evidence type="ECO:0000256" key="6">
    <source>
        <dbReference type="ARBA" id="ARBA00023136"/>
    </source>
</evidence>
<feature type="transmembrane region" description="Helical" evidence="7">
    <location>
        <begin position="215"/>
        <end position="235"/>
    </location>
</feature>
<accession>A0A7J3I5X6</accession>
<dbReference type="AlphaFoldDB" id="A0A7J3I5X6"/>
<feature type="transmembrane region" description="Helical" evidence="7">
    <location>
        <begin position="48"/>
        <end position="74"/>
    </location>
</feature>
<evidence type="ECO:0000256" key="7">
    <source>
        <dbReference type="SAM" id="Phobius"/>
    </source>
</evidence>
<dbReference type="Pfam" id="PF07690">
    <property type="entry name" value="MFS_1"/>
    <property type="match status" value="1"/>
</dbReference>
<evidence type="ECO:0000256" key="2">
    <source>
        <dbReference type="ARBA" id="ARBA00022448"/>
    </source>
</evidence>
<dbReference type="PROSITE" id="PS50850">
    <property type="entry name" value="MFS"/>
    <property type="match status" value="1"/>
</dbReference>
<feature type="transmembrane region" description="Helical" evidence="7">
    <location>
        <begin position="374"/>
        <end position="395"/>
    </location>
</feature>
<keyword evidence="6 7" id="KW-0472">Membrane</keyword>
<sequence>MVKVGSAMLSHRTYVGVMVAMLIATTVGSLSVFVIGTVARPIMDDLELGYGTMGVVISMQRVASTLTAPFIGYAIDRIGPFKVLTIAMVFSTFSLFLTPLSSKLWMLLLTRIIAGLVFPAYWPSCTKIAAVSIPKNRIGFATAVFESGSVIGVVLTYILIPYARSWRFLFIIVAVIALLSLIMVSLLLPRNTKVEYRYLERSRSSMVKDIGYGKLFRNTIIIFFAFLFALQPWAFYTSWLSTFLVEKFVVELEDIWIPISIFLVIGMAFGILSSILSDKIHSLKGRKTILVLTLVATSIALFMLTVVEPGIYTWIFLAVSIISHRTFLPLAWTIINDTTPDKFVGLVSGVNALAGQISMMITPIIIAYTRESLGTFNISILVLSIFTATSIPLYLQLKRIETTQ</sequence>
<reference evidence="9" key="1">
    <citation type="journal article" date="2020" name="mSystems">
        <title>Genome- and Community-Level Interaction Insights into Carbon Utilization and Element Cycling Functions of Hydrothermarchaeota in Hydrothermal Sediment.</title>
        <authorList>
            <person name="Zhou Z."/>
            <person name="Liu Y."/>
            <person name="Xu W."/>
            <person name="Pan J."/>
            <person name="Luo Z.H."/>
            <person name="Li M."/>
        </authorList>
    </citation>
    <scope>NUCLEOTIDE SEQUENCE [LARGE SCALE GENOMIC DNA]</scope>
    <source>
        <strain evidence="9">SpSt-618</strain>
    </source>
</reference>
<dbReference type="GO" id="GO:0022857">
    <property type="term" value="F:transmembrane transporter activity"/>
    <property type="evidence" value="ECO:0007669"/>
    <property type="project" value="InterPro"/>
</dbReference>
<feature type="transmembrane region" description="Helical" evidence="7">
    <location>
        <begin position="255"/>
        <end position="276"/>
    </location>
</feature>
<dbReference type="InterPro" id="IPR011701">
    <property type="entry name" value="MFS"/>
</dbReference>
<keyword evidence="4 7" id="KW-0812">Transmembrane</keyword>
<dbReference type="InterPro" id="IPR036259">
    <property type="entry name" value="MFS_trans_sf"/>
</dbReference>
<dbReference type="PRINTS" id="PR01035">
    <property type="entry name" value="TCRTETA"/>
</dbReference>
<evidence type="ECO:0000256" key="5">
    <source>
        <dbReference type="ARBA" id="ARBA00022989"/>
    </source>
</evidence>